<evidence type="ECO:0000313" key="15">
    <source>
        <dbReference type="Proteomes" id="UP000235116"/>
    </source>
</evidence>
<evidence type="ECO:0000256" key="1">
    <source>
        <dbReference type="ARBA" id="ARBA00005194"/>
    </source>
</evidence>
<dbReference type="InterPro" id="IPR016036">
    <property type="entry name" value="Malonyl_transacylase_ACP-bd"/>
</dbReference>
<dbReference type="Pfam" id="PF00109">
    <property type="entry name" value="ketoacyl-synt"/>
    <property type="match status" value="2"/>
</dbReference>
<organism evidence="14 15">
    <name type="scientific">Ketobacter alkanivorans</name>
    <dbReference type="NCBI Taxonomy" id="1917421"/>
    <lineage>
        <taxon>Bacteria</taxon>
        <taxon>Pseudomonadati</taxon>
        <taxon>Pseudomonadota</taxon>
        <taxon>Gammaproteobacteria</taxon>
        <taxon>Pseudomonadales</taxon>
        <taxon>Ketobacteraceae</taxon>
        <taxon>Ketobacter</taxon>
    </lineage>
</organism>
<dbReference type="InterPro" id="IPR050091">
    <property type="entry name" value="PKS_NRPS_Biosynth_Enz"/>
</dbReference>
<dbReference type="InterPro" id="IPR013154">
    <property type="entry name" value="ADH-like_N"/>
</dbReference>
<dbReference type="PROSITE" id="PS52004">
    <property type="entry name" value="KS3_2"/>
    <property type="match status" value="2"/>
</dbReference>
<dbReference type="InterPro" id="IPR011032">
    <property type="entry name" value="GroES-like_sf"/>
</dbReference>
<keyword evidence="4" id="KW-0597">Phosphoprotein</keyword>
<feature type="domain" description="PKS/mFAS DH" evidence="13">
    <location>
        <begin position="2409"/>
        <end position="2709"/>
    </location>
</feature>
<feature type="domain" description="Ketosynthase family 3 (KS3)" evidence="12">
    <location>
        <begin position="1513"/>
        <end position="1939"/>
    </location>
</feature>
<feature type="domain" description="Carrier" evidence="11">
    <location>
        <begin position="1421"/>
        <end position="1496"/>
    </location>
</feature>
<dbReference type="SUPFAM" id="SSF53901">
    <property type="entry name" value="Thiolase-like"/>
    <property type="match status" value="2"/>
</dbReference>
<dbReference type="InterPro" id="IPR001227">
    <property type="entry name" value="Ac_transferase_dom_sf"/>
</dbReference>
<evidence type="ECO:0000256" key="2">
    <source>
        <dbReference type="ARBA" id="ARBA00006484"/>
    </source>
</evidence>
<dbReference type="GO" id="GO:0004312">
    <property type="term" value="F:fatty acid synthase activity"/>
    <property type="evidence" value="ECO:0007669"/>
    <property type="project" value="TreeGrafter"/>
</dbReference>
<dbReference type="KEGG" id="kak:Kalk_18085"/>
<dbReference type="EMBL" id="CP022684">
    <property type="protein sequence ID" value="AUM14215.1"/>
    <property type="molecule type" value="Genomic_DNA"/>
</dbReference>
<dbReference type="Pfam" id="PF08240">
    <property type="entry name" value="ADH_N"/>
    <property type="match status" value="1"/>
</dbReference>
<feature type="region of interest" description="N-terminal hotdog fold" evidence="8">
    <location>
        <begin position="2409"/>
        <end position="2538"/>
    </location>
</feature>
<dbReference type="CDD" id="cd08955">
    <property type="entry name" value="KR_2_FAS_SDR_x"/>
    <property type="match status" value="1"/>
</dbReference>
<dbReference type="InterPro" id="IPR049900">
    <property type="entry name" value="PKS_mFAS_DH"/>
</dbReference>
<dbReference type="SMART" id="SM00822">
    <property type="entry name" value="PKS_KR"/>
    <property type="match status" value="2"/>
</dbReference>
<dbReference type="InterPro" id="IPR057326">
    <property type="entry name" value="KR_dom"/>
</dbReference>
<comment type="pathway">
    <text evidence="1">Lipid metabolism; fatty acid biosynthesis.</text>
</comment>
<comment type="similarity">
    <text evidence="2">Belongs to the short-chain dehydrogenases/reductases (SDR) family.</text>
</comment>
<dbReference type="InterPro" id="IPR014031">
    <property type="entry name" value="Ketoacyl_synth_C"/>
</dbReference>
<evidence type="ECO:0000259" key="11">
    <source>
        <dbReference type="PROSITE" id="PS50075"/>
    </source>
</evidence>
<dbReference type="PANTHER" id="PTHR43775:SF37">
    <property type="entry name" value="SI:DKEY-61P9.11"/>
    <property type="match status" value="1"/>
</dbReference>
<dbReference type="SMART" id="SM00829">
    <property type="entry name" value="PKS_ER"/>
    <property type="match status" value="1"/>
</dbReference>
<name>A0A2K9LRX4_9GAMM</name>
<dbReference type="GO" id="GO:0006633">
    <property type="term" value="P:fatty acid biosynthetic process"/>
    <property type="evidence" value="ECO:0007669"/>
    <property type="project" value="UniProtKB-UniPathway"/>
</dbReference>
<dbReference type="InterPro" id="IPR014030">
    <property type="entry name" value="Ketoacyl_synth_N"/>
</dbReference>
<feature type="region of interest" description="Disordered" evidence="10">
    <location>
        <begin position="3637"/>
        <end position="3685"/>
    </location>
</feature>
<dbReference type="Pfam" id="PF14765">
    <property type="entry name" value="PS-DH"/>
    <property type="match status" value="1"/>
</dbReference>
<sequence length="3685" mass="397521">MSNNNSTDTAKLLKQALKELKRSKDSVQRLEKEKNEPIAVIGLGCRLPGGANSADKLWQLLENGDDAIVDMVDQRWVGDDFYDPDPEAVGKLYTKANGLVDDVDQFDADFFGIAPVEATLMEPQQRLLLETTWDSLEHAGIAPDSLMGSKTGVFVGICHMGYSHMQAQYGSLEDISPYNGTGNSHSVASGRLSYLLGLQGPSLSVDTACSSSLVAIHLAVQSLRKGESDMALAAGVNLILEPTTSMIFARAGMLSPDGRCKTFDGDANGYVRGEGCGTVVLKRLSDALRDGDNVLAVVRGSAVNQDGKSQGITAPNELAQEKVLRAALEDARVKPNEVSYVEAHGTGTPLGDPIELAALNTVYGKERTEKLVVGSIKTNMGHMEAAAGIAGFIKLVLSVHNQTIPKHLHFSKPNPYIDWSNIAIEVPTEQREWKAPVRIGGLSSFGFSGTNCHIIVEQAPIPSDINDEKPATQFAPELLTISAKSKDALQAYLTSYAEALSLPSVQGYDWNDVCFTAATGRNHFRHRATVLAGSAQEAADKLNGLLKNGDANGINITDVGTNPAKIAFMFTGQGAQFAGMGQDLYERFPVFKDALDKVAELMSAELDQPLLSIMWGDNTALLDETQYTQPAIFALQYALTQLWTSMGVQAACVTGHSIGEYAAAVYSGVMSVEDAVKMICARGRLMASECERGAMAAVFASADETRNVIETLDSVIDIAAVNGPRNCVISGEKPAVEQAVALLSDEKIKAKLLTVSHAFHSPMMQPMLDKFSKVVEQAKLKAPRIRFISSKTGKTATQDVKNAQYWVEHVRDAVLFLNAAQELGQQKIQACVEIGPGANLVKLAPQCIESAQPINYMHSVDREVQESSHFTEVVAGLHCSGASLNWKNLFVGGERKRVDLPTYPYQKHSYWVDKIRMGNYSKAAGMSFGRLLYNTDWFAAALSESKEADFDDVVVIGAAPAWLEVLKGKTSVLALDASADAESIKAAVAPLQAKAQEAGKVLPVLLVAPSMPAQLGDVAGAVHSQIHSVLATAKGIIAGSDSSNPARIWCVSENAYGKDNINLAAYPMLGFAKGFALEAGELWGGIVDLSGSAEDQGAALLAELCANAQEDVVKVEGTVRSVLRLGQDRLPSSSLIKLDSDATYLVTGGLGGLGLYVADALTRSGAKHLVLMSRRGNLESLDGDRAELVAKLKEQGVQISVANVDVADEAAVADLVGELAQAASPLKGIVHAAGISDIALAHEMTIEQWQQVTQAKLEGALNLHNATAKVDLDMFVVFSSIASVWGSGGMAHYAAANHFLDGLVDFRRSQGLAATGFNWGPWGGAGMATGDAAEEAERRGLKPFDPESAIELMTKAWTGGNAHQTVADVDWTRFREILEMRRPHPMFGTLGRNLAATSGVTGEKSAFFKALIPLETEERAEKIVGYLQELFGRVTGKAEGEAVDPEMPLMDLGIDSIMALEIKKQVEADTGQAMKATLIFDYPTINKIAEYFAVNLYGEESEAASVVAGMYHGEPIAIIGIGSKMPMAPNGPGDFWDLLKNGRCGINDEPSDRWDINQYLDKNEDAPGKTYTLSAGLIDDIESFDGKLFGIAPREIESMEPQQRLVLEASWGSLENAGYAPNSLNGTRTGVFVGVGANEYIRSCATGAREEDIMFIPTGNALNVIAGRVAFNLGLQGPTMTLDTACSSSAVAIHLASQSLRNGECDMALAGGVNAMVMPETFVALSKAHMLSKEGRCKTFDESADGYVRGEGVGILALKRLSDAERDGDNIVAVIKGSAINQDGRSSSLTAPNGPSQENVIRSALANAGLTVDDVDWVETHGTATPLGDPIEVQSLEAVYCTNRTSDNPLIISSVKTNVGHLESAAGVSSVMKAALSLQHGEIPPHLHFNKFNPHIAVDASKFTIPTESREWKAGERKRRVGISSFGFSGTNVHMILEEAPQRKEVINATERNSHVLTLSGKTEGAVLGLAKRYAEFLQNDNMNAKEAAFADIAFTANTARQHFEHRVAVVAPDAAGAVDKLKQIAEGVSVAGSFKGEGSEPVTGLAWLFTGQGSQYAGMAKELYDTNPAFKANLDSCEKLFDQETGSSLLELLWGDRSEEIDNTQYTQPAIFALEYALARHWQSLGVKPAVMVGHSVGEYAAAVIAGIMSPEDAMKLIVARGRLMVEKCETGDMAAILTAQDKVEALLDGVTDVQVAAFNAPGNTVVSGTAEGIAAIIEKAKAQDIDARLLTVSHAFHSNMMESMLAEFKAVAESIEFQPAKLDIVSTVSGALNQGEMSTAAYWVDHVKRPVSFVAAINKLPEQKVNLCLEIGPGSTLTGLATQILGTDKCRFVHTLRAKQNSERQFNLAVAQMYANGVDIKWAAFDAPFARQRVAAPSYAFDRKRYWLGDNDNGIGAGGGGAMGEVTENLLTMMHSPMSDDYYFENNFGVEHPFNLDDHRLYEVVVAPGAFHVANAILCARDVYGEKPVKLDDVVFPEPFILEEGQKRRLHYGFKKLSDKDKDDYEVKGFSRDDKAGEKDWTMHASMNVTACDGPDATQVLTPEDIEQIQGRSTHAYDGDMFYGEMWKVGYQLGSQFRWIAGFWRRPGETLTKLRLPESAIEQGKYMIHPGLMDSCFQSSALAAMHDDFDASKVDAIYIPFALENLRFFRKPTTELWCHVKIKNPPEDPSEVMESYSHTIQVYDDQGNILIDVETLHSKRAPKEALLRAISKDPFDGHYEAHWKTQTIPADQEVKPLTGTYLVVGESSSLTTAISDELGNREGVTAWQIRCDGTSFEQEGNGITLNPEDGGQWMQAIGAVGGLANVAGLIYVAPDAAPDGDVMGLQKRIFSPILNMLKALQLMSAAGSPRLWCVTEAGVAAQRSDTHVNPAHAALIGFGKVLDMEHSEYNSVLVDVDAESDARAAKSLAQEMQQAGGEKLVAYRRGARMVARLARTTHESAGMPIPEAPYRLIIEKKGTFEDLKFVPFEPRKLGSTQMAVKVLSAGLNFRDVMGVLDVYPGEAGPLGGECIGEITELGTDVKDFKVGDVVMVPLTESCMSTQTVTEELLTCRVPKNLSINQASTIPVVYCTALHGLKNLAKLKKGERVLIHAGAGGVGLAAIYIARHIGAEVFATASEKKRDFLRKIGVEHVFDSRSLDFAQQIRNVTGGEGVDVVLNSLAGEFITTSMQLLNEGGRFIEIGKADIWTQDRVKAFREDIYYEAFDLVVVTLQNPNALRELMDEIVENVEAGHYQPLPYTVFKHKEAMEAFRYMAQGKHIGKILINRDDPAIAVKDDRSYLITGASGGLGMLFANWFADQGAGEVILAARRDVRDVDPDGVKAIEAKGTRVTTVKADSGDRGQVADMMASVKAHSLPLGGVIHAAGILSDAFIMNQDMASFEKVMAPKLAGAWYLHEETKDMELDMFVLFSSLSSLLGAPGQANYAAANAFLDGLAYYRRGLGMPATAINWGPWGEVGMAANSQVEANAKASGVHLIDPQVGLDWFNMVLQGNPVQRGLMVIDWAALANMSGSIPAFLSELDVKASVGVDADLQKMADEFRAGLADAPIDERTPMLVEMICEQIKRVMGLDESDTINPNQPLQELGLDSLMAVELRNILCALIGKQLPATLMFKYPTVSSLSTFLIQDMFPDEMADAEEDNAQTENTEASAQQEQQEEEDQLDDLSDDELAAMLAAELGDDDED</sequence>
<dbReference type="SMART" id="SM00825">
    <property type="entry name" value="PKS_KS"/>
    <property type="match status" value="2"/>
</dbReference>
<comment type="function">
    <text evidence="7">Involved in production of the polyketide antibiotic thailandamide.</text>
</comment>
<dbReference type="Pfam" id="PF08659">
    <property type="entry name" value="KR"/>
    <property type="match status" value="2"/>
</dbReference>
<dbReference type="GO" id="GO:0031177">
    <property type="term" value="F:phosphopantetheine binding"/>
    <property type="evidence" value="ECO:0007669"/>
    <property type="project" value="InterPro"/>
</dbReference>
<dbReference type="SMART" id="SM00826">
    <property type="entry name" value="PKS_DH"/>
    <property type="match status" value="1"/>
</dbReference>
<evidence type="ECO:0000256" key="10">
    <source>
        <dbReference type="SAM" id="MobiDB-lite"/>
    </source>
</evidence>
<dbReference type="SMART" id="SM00823">
    <property type="entry name" value="PKS_PP"/>
    <property type="match status" value="2"/>
</dbReference>
<dbReference type="Pfam" id="PF00550">
    <property type="entry name" value="PP-binding"/>
    <property type="match status" value="2"/>
</dbReference>
<dbReference type="GO" id="GO:0005886">
    <property type="term" value="C:plasma membrane"/>
    <property type="evidence" value="ECO:0007669"/>
    <property type="project" value="TreeGrafter"/>
</dbReference>
<dbReference type="SUPFAM" id="SSF51735">
    <property type="entry name" value="NAD(P)-binding Rossmann-fold domains"/>
    <property type="match status" value="5"/>
</dbReference>
<dbReference type="InterPro" id="IPR009081">
    <property type="entry name" value="PP-bd_ACP"/>
</dbReference>
<reference evidence="15" key="1">
    <citation type="submission" date="2017-08" db="EMBL/GenBank/DDBJ databases">
        <title>Direct submision.</title>
        <authorList>
            <person name="Kim S.-J."/>
            <person name="Rhee S.-K."/>
        </authorList>
    </citation>
    <scope>NUCLEOTIDE SEQUENCE [LARGE SCALE GENOMIC DNA]</scope>
    <source>
        <strain evidence="15">GI5</strain>
    </source>
</reference>
<feature type="coiled-coil region" evidence="9">
    <location>
        <begin position="3"/>
        <end position="33"/>
    </location>
</feature>
<dbReference type="InterPro" id="IPR006162">
    <property type="entry name" value="Ppantetheine_attach_site"/>
</dbReference>
<dbReference type="Gene3D" id="3.90.180.10">
    <property type="entry name" value="Medium-chain alcohol dehydrogenases, catalytic domain"/>
    <property type="match status" value="1"/>
</dbReference>
<feature type="compositionally biased region" description="Acidic residues" evidence="10">
    <location>
        <begin position="3656"/>
        <end position="3671"/>
    </location>
</feature>
<dbReference type="Gene3D" id="3.30.70.3290">
    <property type="match status" value="2"/>
</dbReference>
<dbReference type="InterPro" id="IPR014043">
    <property type="entry name" value="Acyl_transferase_dom"/>
</dbReference>
<evidence type="ECO:0008006" key="16">
    <source>
        <dbReference type="Google" id="ProtNLM"/>
    </source>
</evidence>
<dbReference type="GO" id="GO:0016491">
    <property type="term" value="F:oxidoreductase activity"/>
    <property type="evidence" value="ECO:0007669"/>
    <property type="project" value="InterPro"/>
</dbReference>
<dbReference type="CDD" id="cd05195">
    <property type="entry name" value="enoyl_red"/>
    <property type="match status" value="1"/>
</dbReference>
<dbReference type="InterPro" id="IPR016039">
    <property type="entry name" value="Thiolase-like"/>
</dbReference>
<dbReference type="PROSITE" id="PS50075">
    <property type="entry name" value="CARRIER"/>
    <property type="match status" value="2"/>
</dbReference>
<evidence type="ECO:0000256" key="3">
    <source>
        <dbReference type="ARBA" id="ARBA00022450"/>
    </source>
</evidence>
<dbReference type="Pfam" id="PF02801">
    <property type="entry name" value="Ketoacyl-synt_C"/>
    <property type="match status" value="2"/>
</dbReference>
<dbReference type="PROSITE" id="PS52019">
    <property type="entry name" value="PKS_MFAS_DH"/>
    <property type="match status" value="1"/>
</dbReference>
<dbReference type="Gene3D" id="3.40.47.10">
    <property type="match status" value="2"/>
</dbReference>
<dbReference type="SMART" id="SM00827">
    <property type="entry name" value="PKS_AT"/>
    <property type="match status" value="2"/>
</dbReference>
<keyword evidence="9" id="KW-0175">Coiled coil</keyword>
<dbReference type="GO" id="GO:0071770">
    <property type="term" value="P:DIM/DIP cell wall layer assembly"/>
    <property type="evidence" value="ECO:0007669"/>
    <property type="project" value="TreeGrafter"/>
</dbReference>
<feature type="active site" description="Proton acceptor; for dehydratase activity" evidence="8">
    <location>
        <position position="2441"/>
    </location>
</feature>
<evidence type="ECO:0000256" key="9">
    <source>
        <dbReference type="SAM" id="Coils"/>
    </source>
</evidence>
<dbReference type="PROSITE" id="PS00012">
    <property type="entry name" value="PHOSPHOPANTETHEINE"/>
    <property type="match status" value="1"/>
</dbReference>
<feature type="region of interest" description="C-terminal hotdog fold" evidence="8">
    <location>
        <begin position="2556"/>
        <end position="2709"/>
    </location>
</feature>
<dbReference type="Pfam" id="PF22621">
    <property type="entry name" value="CurL-like_PKS_C"/>
    <property type="match status" value="2"/>
</dbReference>
<dbReference type="CDD" id="cd08952">
    <property type="entry name" value="KR_1_SDR_x"/>
    <property type="match status" value="1"/>
</dbReference>
<dbReference type="InterPro" id="IPR049552">
    <property type="entry name" value="PKS_DH_N"/>
</dbReference>
<dbReference type="InterPro" id="IPR042104">
    <property type="entry name" value="PKS_dehydratase_sf"/>
</dbReference>
<dbReference type="SMART" id="SM01294">
    <property type="entry name" value="PKS_PP_betabranch"/>
    <property type="match status" value="1"/>
</dbReference>
<dbReference type="Pfam" id="PF21089">
    <property type="entry name" value="PKS_DH_N"/>
    <property type="match status" value="1"/>
</dbReference>
<evidence type="ECO:0000259" key="13">
    <source>
        <dbReference type="PROSITE" id="PS52019"/>
    </source>
</evidence>
<dbReference type="SUPFAM" id="SSF55048">
    <property type="entry name" value="Probable ACP-binding domain of malonyl-CoA ACP transacylase"/>
    <property type="match status" value="2"/>
</dbReference>
<evidence type="ECO:0000256" key="7">
    <source>
        <dbReference type="ARBA" id="ARBA00054155"/>
    </source>
</evidence>
<dbReference type="Gene3D" id="1.10.1200.10">
    <property type="entry name" value="ACP-like"/>
    <property type="match status" value="2"/>
</dbReference>
<dbReference type="PANTHER" id="PTHR43775">
    <property type="entry name" value="FATTY ACID SYNTHASE"/>
    <property type="match status" value="1"/>
</dbReference>
<dbReference type="Pfam" id="PF13602">
    <property type="entry name" value="ADH_zinc_N_2"/>
    <property type="match status" value="1"/>
</dbReference>
<evidence type="ECO:0000259" key="12">
    <source>
        <dbReference type="PROSITE" id="PS52004"/>
    </source>
</evidence>
<dbReference type="InterPro" id="IPR018201">
    <property type="entry name" value="Ketoacyl_synth_AS"/>
</dbReference>
<accession>A0A2K9LRX4</accession>
<dbReference type="CDD" id="cd00833">
    <property type="entry name" value="PKS"/>
    <property type="match status" value="2"/>
</dbReference>
<keyword evidence="3" id="KW-0596">Phosphopantetheine</keyword>
<feature type="domain" description="Ketosynthase family 3 (KS3)" evidence="12">
    <location>
        <begin position="35"/>
        <end position="458"/>
    </location>
</feature>
<dbReference type="RefSeq" id="WP_101895589.1">
    <property type="nucleotide sequence ID" value="NZ_CP022684.1"/>
</dbReference>
<dbReference type="InterPro" id="IPR036291">
    <property type="entry name" value="NAD(P)-bd_dom_sf"/>
</dbReference>
<keyword evidence="5" id="KW-0808">Transferase</keyword>
<evidence type="ECO:0000256" key="6">
    <source>
        <dbReference type="ARBA" id="ARBA00023268"/>
    </source>
</evidence>
<dbReference type="InterPro" id="IPR049551">
    <property type="entry name" value="PKS_DH_C"/>
</dbReference>
<evidence type="ECO:0000256" key="5">
    <source>
        <dbReference type="ARBA" id="ARBA00022679"/>
    </source>
</evidence>
<dbReference type="InterPro" id="IPR016035">
    <property type="entry name" value="Acyl_Trfase/lysoPLipase"/>
</dbReference>
<protein>
    <recommendedName>
        <fullName evidence="16">Carrier domain-containing protein</fullName>
    </recommendedName>
</protein>
<dbReference type="Gene3D" id="3.40.366.10">
    <property type="entry name" value="Malonyl-Coenzyme A Acyl Carrier Protein, domain 2"/>
    <property type="match status" value="2"/>
</dbReference>
<dbReference type="InterPro" id="IPR020841">
    <property type="entry name" value="PKS_Beta-ketoAc_synthase_dom"/>
</dbReference>
<dbReference type="SUPFAM" id="SSF47336">
    <property type="entry name" value="ACP-like"/>
    <property type="match status" value="2"/>
</dbReference>
<feature type="domain" description="Carrier" evidence="11">
    <location>
        <begin position="3555"/>
        <end position="3630"/>
    </location>
</feature>
<dbReference type="Proteomes" id="UP000235116">
    <property type="component" value="Chromosome"/>
</dbReference>
<dbReference type="OrthoDB" id="9778690at2"/>
<dbReference type="InterPro" id="IPR020843">
    <property type="entry name" value="ER"/>
</dbReference>
<evidence type="ECO:0000256" key="8">
    <source>
        <dbReference type="PROSITE-ProRule" id="PRU01363"/>
    </source>
</evidence>
<dbReference type="Gene3D" id="3.40.50.720">
    <property type="entry name" value="NAD(P)-binding Rossmann-like Domain"/>
    <property type="match status" value="4"/>
</dbReference>
<gene>
    <name evidence="14" type="ORF">Kalk_18085</name>
</gene>
<dbReference type="FunFam" id="3.40.47.10:FF:000019">
    <property type="entry name" value="Polyketide synthase type I"/>
    <property type="match status" value="2"/>
</dbReference>
<evidence type="ECO:0000256" key="4">
    <source>
        <dbReference type="ARBA" id="ARBA00022553"/>
    </source>
</evidence>
<dbReference type="InterPro" id="IPR013968">
    <property type="entry name" value="PKS_KR"/>
</dbReference>
<dbReference type="InterPro" id="IPR020806">
    <property type="entry name" value="PKS_PP-bd"/>
</dbReference>
<dbReference type="SUPFAM" id="SSF50129">
    <property type="entry name" value="GroES-like"/>
    <property type="match status" value="1"/>
</dbReference>
<dbReference type="InterPro" id="IPR036736">
    <property type="entry name" value="ACP-like_sf"/>
</dbReference>
<dbReference type="FunFam" id="3.40.50.720:FF:000209">
    <property type="entry name" value="Polyketide synthase Pks12"/>
    <property type="match status" value="1"/>
</dbReference>
<dbReference type="GO" id="GO:0004315">
    <property type="term" value="F:3-oxoacyl-[acyl-carrier-protein] synthase activity"/>
    <property type="evidence" value="ECO:0007669"/>
    <property type="project" value="InterPro"/>
</dbReference>
<dbReference type="GO" id="GO:0005737">
    <property type="term" value="C:cytoplasm"/>
    <property type="evidence" value="ECO:0007669"/>
    <property type="project" value="TreeGrafter"/>
</dbReference>
<keyword evidence="15" id="KW-1185">Reference proteome</keyword>
<dbReference type="Gene3D" id="3.10.129.110">
    <property type="entry name" value="Polyketide synthase dehydratase"/>
    <property type="match status" value="1"/>
</dbReference>
<dbReference type="InterPro" id="IPR020807">
    <property type="entry name" value="PKS_DH"/>
</dbReference>
<evidence type="ECO:0000313" key="14">
    <source>
        <dbReference type="EMBL" id="AUM14215.1"/>
    </source>
</evidence>
<dbReference type="Pfam" id="PF00698">
    <property type="entry name" value="Acyl_transf_1"/>
    <property type="match status" value="2"/>
</dbReference>
<dbReference type="PROSITE" id="PS00606">
    <property type="entry name" value="KS3_1"/>
    <property type="match status" value="2"/>
</dbReference>
<dbReference type="UniPathway" id="UPA00094"/>
<proteinExistence type="inferred from homology"/>
<dbReference type="SUPFAM" id="SSF52151">
    <property type="entry name" value="FabD/lysophospholipase-like"/>
    <property type="match status" value="2"/>
</dbReference>
<keyword evidence="6" id="KW-0511">Multifunctional enzyme</keyword>
<feature type="active site" description="Proton donor; for dehydratase activity" evidence="8">
    <location>
        <position position="2616"/>
    </location>
</feature>